<feature type="domain" description="Succinate dehydogenase/fumarate reductase N-terminal" evidence="4">
    <location>
        <begin position="18"/>
        <end position="112"/>
    </location>
</feature>
<dbReference type="PANTHER" id="PTHR11921:SF29">
    <property type="entry name" value="SUCCINATE DEHYDROGENASE [UBIQUINONE] IRON-SULFUR SUBUNIT, MITOCHONDRIAL"/>
    <property type="match status" value="1"/>
</dbReference>
<dbReference type="RefSeq" id="WP_277531941.1">
    <property type="nucleotide sequence ID" value="NZ_JAPDIA010000003.1"/>
</dbReference>
<comment type="similarity">
    <text evidence="2">Belongs to the succinate dehydrogenase/fumarate reductase iron-sulfur protein family.</text>
</comment>
<evidence type="ECO:0000256" key="2">
    <source>
        <dbReference type="ARBA" id="ARBA00009433"/>
    </source>
</evidence>
<evidence type="ECO:0000313" key="6">
    <source>
        <dbReference type="Proteomes" id="UP001153404"/>
    </source>
</evidence>
<dbReference type="GO" id="GO:0022904">
    <property type="term" value="P:respiratory electron transport chain"/>
    <property type="evidence" value="ECO:0007669"/>
    <property type="project" value="TreeGrafter"/>
</dbReference>
<evidence type="ECO:0000256" key="3">
    <source>
        <dbReference type="ARBA" id="ARBA00034078"/>
    </source>
</evidence>
<dbReference type="EMBL" id="JAPDIA010000003">
    <property type="protein sequence ID" value="MDG0810233.1"/>
    <property type="molecule type" value="Genomic_DNA"/>
</dbReference>
<dbReference type="Gene3D" id="3.10.20.30">
    <property type="match status" value="1"/>
</dbReference>
<evidence type="ECO:0000313" key="5">
    <source>
        <dbReference type="EMBL" id="MDG0810233.1"/>
    </source>
</evidence>
<keyword evidence="6" id="KW-1185">Reference proteome</keyword>
<dbReference type="GO" id="GO:0009060">
    <property type="term" value="P:aerobic respiration"/>
    <property type="evidence" value="ECO:0007669"/>
    <property type="project" value="TreeGrafter"/>
</dbReference>
<dbReference type="InterPro" id="IPR050573">
    <property type="entry name" value="SDH/FRD_Iron-Sulfur"/>
</dbReference>
<dbReference type="InterPro" id="IPR012675">
    <property type="entry name" value="Beta-grasp_dom_sf"/>
</dbReference>
<dbReference type="InterPro" id="IPR036010">
    <property type="entry name" value="2Fe-2S_ferredoxin-like_sf"/>
</dbReference>
<sequence>MRLSDKEGEEANMSDIKLQVTRGEAGAEPAVVSYDVPYREGMSLLDAIFWIREHRDPSLTVRYSCRSANACKECTALVDGKAGFLCSIRAKAGSEVRVEPLKGRPWIRDLATELD</sequence>
<reference evidence="5" key="1">
    <citation type="submission" date="2022-10" db="EMBL/GenBank/DDBJ databases">
        <title>Comparative genomic analysis of Cohnella hashimotonis sp. nov., isolated from the International Space Station.</title>
        <authorList>
            <person name="Simpson A."/>
            <person name="Venkateswaran K."/>
        </authorList>
    </citation>
    <scope>NUCLEOTIDE SEQUENCE</scope>
    <source>
        <strain evidence="5">DSM 28161</strain>
    </source>
</reference>
<gene>
    <name evidence="5" type="ORF">OMP40_13435</name>
</gene>
<dbReference type="GO" id="GO:0009055">
    <property type="term" value="F:electron transfer activity"/>
    <property type="evidence" value="ECO:0007669"/>
    <property type="project" value="InterPro"/>
</dbReference>
<name>A0A9X4KTI8_9BACL</name>
<organism evidence="5 6">
    <name type="scientific">Cohnella rhizosphaerae</name>
    <dbReference type="NCBI Taxonomy" id="1457232"/>
    <lineage>
        <taxon>Bacteria</taxon>
        <taxon>Bacillati</taxon>
        <taxon>Bacillota</taxon>
        <taxon>Bacilli</taxon>
        <taxon>Bacillales</taxon>
        <taxon>Paenibacillaceae</taxon>
        <taxon>Cohnella</taxon>
    </lineage>
</organism>
<protein>
    <submittedName>
        <fullName evidence="5">2Fe-2S iron-sulfur cluster-binding protein</fullName>
    </submittedName>
</protein>
<dbReference type="Pfam" id="PF13085">
    <property type="entry name" value="Fer2_3"/>
    <property type="match status" value="1"/>
</dbReference>
<dbReference type="SUPFAM" id="SSF54292">
    <property type="entry name" value="2Fe-2S ferredoxin-like"/>
    <property type="match status" value="1"/>
</dbReference>
<dbReference type="AlphaFoldDB" id="A0A9X4KTI8"/>
<dbReference type="GO" id="GO:0051536">
    <property type="term" value="F:iron-sulfur cluster binding"/>
    <property type="evidence" value="ECO:0007669"/>
    <property type="project" value="InterPro"/>
</dbReference>
<dbReference type="InterPro" id="IPR025192">
    <property type="entry name" value="Succ_DH/fum_Rdtase_N"/>
</dbReference>
<dbReference type="Proteomes" id="UP001153404">
    <property type="component" value="Unassembled WGS sequence"/>
</dbReference>
<comment type="caution">
    <text evidence="5">The sequence shown here is derived from an EMBL/GenBank/DDBJ whole genome shotgun (WGS) entry which is preliminary data.</text>
</comment>
<evidence type="ECO:0000256" key="1">
    <source>
        <dbReference type="ARBA" id="ARBA00001927"/>
    </source>
</evidence>
<accession>A0A9X4KTI8</accession>
<comment type="cofactor">
    <cofactor evidence="3">
        <name>[2Fe-2S] cluster</name>
        <dbReference type="ChEBI" id="CHEBI:190135"/>
    </cofactor>
</comment>
<dbReference type="PANTHER" id="PTHR11921">
    <property type="entry name" value="SUCCINATE DEHYDROGENASE IRON-SULFUR PROTEIN"/>
    <property type="match status" value="1"/>
</dbReference>
<proteinExistence type="inferred from homology"/>
<evidence type="ECO:0000259" key="4">
    <source>
        <dbReference type="Pfam" id="PF13085"/>
    </source>
</evidence>
<comment type="cofactor">
    <cofactor evidence="1">
        <name>[3Fe-4S] cluster</name>
        <dbReference type="ChEBI" id="CHEBI:21137"/>
    </cofactor>
</comment>